<proteinExistence type="inferred from homology"/>
<gene>
    <name evidence="7" type="ORF">L9F63_015008</name>
</gene>
<dbReference type="Proteomes" id="UP001233999">
    <property type="component" value="Unassembled WGS sequence"/>
</dbReference>
<evidence type="ECO:0000256" key="1">
    <source>
        <dbReference type="ARBA" id="ARBA00006717"/>
    </source>
</evidence>
<evidence type="ECO:0000313" key="8">
    <source>
        <dbReference type="Proteomes" id="UP001233999"/>
    </source>
</evidence>
<dbReference type="Gene3D" id="3.40.50.1240">
    <property type="entry name" value="Phosphoglycerate mutase-like"/>
    <property type="match status" value="1"/>
</dbReference>
<feature type="binding site" evidence="6">
    <location>
        <position position="66"/>
    </location>
    <ligand>
        <name>substrate</name>
    </ligand>
</feature>
<dbReference type="InterPro" id="IPR005952">
    <property type="entry name" value="Phosphogly_mut1"/>
</dbReference>
<reference evidence="7" key="2">
    <citation type="submission" date="2023-05" db="EMBL/GenBank/DDBJ databases">
        <authorList>
            <person name="Fouks B."/>
        </authorList>
    </citation>
    <scope>NUCLEOTIDE SEQUENCE</scope>
    <source>
        <strain evidence="7">Stay&amp;Tobe</strain>
        <tissue evidence="7">Testes</tissue>
    </source>
</reference>
<dbReference type="SMART" id="SM00855">
    <property type="entry name" value="PGAM"/>
    <property type="match status" value="1"/>
</dbReference>
<reference evidence="7" key="1">
    <citation type="journal article" date="2023" name="IScience">
        <title>Live-bearing cockroach genome reveals convergent evolutionary mechanisms linked to viviparity in insects and beyond.</title>
        <authorList>
            <person name="Fouks B."/>
            <person name="Harrison M.C."/>
            <person name="Mikhailova A.A."/>
            <person name="Marchal E."/>
            <person name="English S."/>
            <person name="Carruthers M."/>
            <person name="Jennings E.C."/>
            <person name="Chiamaka E.L."/>
            <person name="Frigard R.A."/>
            <person name="Pippel M."/>
            <person name="Attardo G.M."/>
            <person name="Benoit J.B."/>
            <person name="Bornberg-Bauer E."/>
            <person name="Tobe S.S."/>
        </authorList>
    </citation>
    <scope>NUCLEOTIDE SEQUENCE</scope>
    <source>
        <strain evidence="7">Stay&amp;Tobe</strain>
    </source>
</reference>
<keyword evidence="8" id="KW-1185">Reference proteome</keyword>
<evidence type="ECO:0000256" key="3">
    <source>
        <dbReference type="ARBA" id="ARBA00023152"/>
    </source>
</evidence>
<dbReference type="GO" id="GO:0004619">
    <property type="term" value="F:phosphoglycerate mutase activity"/>
    <property type="evidence" value="ECO:0007669"/>
    <property type="project" value="UniProtKB-EC"/>
</dbReference>
<keyword evidence="3" id="KW-0324">Glycolysis</keyword>
<organism evidence="7 8">
    <name type="scientific">Diploptera punctata</name>
    <name type="common">Pacific beetle cockroach</name>
    <dbReference type="NCBI Taxonomy" id="6984"/>
    <lineage>
        <taxon>Eukaryota</taxon>
        <taxon>Metazoa</taxon>
        <taxon>Ecdysozoa</taxon>
        <taxon>Arthropoda</taxon>
        <taxon>Hexapoda</taxon>
        <taxon>Insecta</taxon>
        <taxon>Pterygota</taxon>
        <taxon>Neoptera</taxon>
        <taxon>Polyneoptera</taxon>
        <taxon>Dictyoptera</taxon>
        <taxon>Blattodea</taxon>
        <taxon>Blaberoidea</taxon>
        <taxon>Blaberidae</taxon>
        <taxon>Diplopterinae</taxon>
        <taxon>Diploptera</taxon>
    </lineage>
</organism>
<sequence>MCSICPKFRIYFVRHGESEWTFMNKFCGWVDVSLTEKGRKEALQAATVLKEQNKQFDIAFTSLLSRHLKQTDLPVVQAWQLNERHYGDLTGYNKVEMAEKYGLEQ</sequence>
<dbReference type="SUPFAM" id="SSF53254">
    <property type="entry name" value="Phosphoglycerate mutase-like"/>
    <property type="match status" value="1"/>
</dbReference>
<dbReference type="InterPro" id="IPR029033">
    <property type="entry name" value="His_PPase_superfam"/>
</dbReference>
<dbReference type="PIRSF" id="PIRSF000709">
    <property type="entry name" value="6PFK_2-Ptase"/>
    <property type="match status" value="1"/>
</dbReference>
<dbReference type="PANTHER" id="PTHR11931">
    <property type="entry name" value="PHOSPHOGLYCERATE MUTASE"/>
    <property type="match status" value="1"/>
</dbReference>
<feature type="active site" description="Tele-phosphohistidine intermediate" evidence="5">
    <location>
        <position position="15"/>
    </location>
</feature>
<dbReference type="GO" id="GO:0016791">
    <property type="term" value="F:phosphatase activity"/>
    <property type="evidence" value="ECO:0007669"/>
    <property type="project" value="UniProtKB-ARBA"/>
</dbReference>
<accession>A0AAD8EKE2</accession>
<name>A0AAD8EKE2_DIPPU</name>
<evidence type="ECO:0000256" key="2">
    <source>
        <dbReference type="ARBA" id="ARBA00012028"/>
    </source>
</evidence>
<comment type="caution">
    <text evidence="7">The sequence shown here is derived from an EMBL/GenBank/DDBJ whole genome shotgun (WGS) entry which is preliminary data.</text>
</comment>
<dbReference type="NCBIfam" id="TIGR01258">
    <property type="entry name" value="pgm_1"/>
    <property type="match status" value="1"/>
</dbReference>
<feature type="binding site" evidence="6">
    <location>
        <begin position="83"/>
        <end position="86"/>
    </location>
    <ligand>
        <name>substrate</name>
    </ligand>
</feature>
<evidence type="ECO:0000256" key="6">
    <source>
        <dbReference type="PIRSR" id="PIRSR613078-2"/>
    </source>
</evidence>
<evidence type="ECO:0000256" key="4">
    <source>
        <dbReference type="ARBA" id="ARBA00023235"/>
    </source>
</evidence>
<dbReference type="EC" id="5.4.2.11" evidence="2"/>
<dbReference type="AlphaFoldDB" id="A0AAD8EKE2"/>
<feature type="binding site" evidence="6">
    <location>
        <position position="94"/>
    </location>
    <ligand>
        <name>substrate</name>
    </ligand>
</feature>
<dbReference type="GO" id="GO:0006096">
    <property type="term" value="P:glycolytic process"/>
    <property type="evidence" value="ECO:0007669"/>
    <property type="project" value="UniProtKB-KW"/>
</dbReference>
<feature type="active site" description="Proton donor/acceptor" evidence="5">
    <location>
        <position position="83"/>
    </location>
</feature>
<keyword evidence="4" id="KW-0413">Isomerase</keyword>
<evidence type="ECO:0000256" key="5">
    <source>
        <dbReference type="PIRSR" id="PIRSR613078-1"/>
    </source>
</evidence>
<dbReference type="Pfam" id="PF00300">
    <property type="entry name" value="His_Phos_1"/>
    <property type="match status" value="1"/>
</dbReference>
<dbReference type="EMBL" id="JASPKZ010003440">
    <property type="protein sequence ID" value="KAJ9593441.1"/>
    <property type="molecule type" value="Genomic_DNA"/>
</dbReference>
<feature type="non-terminal residue" evidence="7">
    <location>
        <position position="1"/>
    </location>
</feature>
<comment type="similarity">
    <text evidence="1">Belongs to the phosphoglycerate mutase family. BPG-dependent PGAM subfamily.</text>
</comment>
<protein>
    <recommendedName>
        <fullName evidence="2">phosphoglycerate mutase (2,3-diphosphoglycerate-dependent)</fullName>
        <ecNumber evidence="2">5.4.2.11</ecNumber>
    </recommendedName>
</protein>
<dbReference type="CDD" id="cd07067">
    <property type="entry name" value="HP_PGM_like"/>
    <property type="match status" value="1"/>
</dbReference>
<evidence type="ECO:0000313" key="7">
    <source>
        <dbReference type="EMBL" id="KAJ9593441.1"/>
    </source>
</evidence>
<dbReference type="InterPro" id="IPR013078">
    <property type="entry name" value="His_Pase_superF_clade-1"/>
</dbReference>